<evidence type="ECO:0000256" key="1">
    <source>
        <dbReference type="SAM" id="MobiDB-lite"/>
    </source>
</evidence>
<dbReference type="EMBL" id="CM026424">
    <property type="protein sequence ID" value="KAG0579749.1"/>
    <property type="molecule type" value="Genomic_DNA"/>
</dbReference>
<sequence length="197" mass="22077">MASFLLSEVFIVEKTIASGHSDLDDLICESTVCTSEHQAYCEAIKNMIRCAMDKNCDSEEEESLRYELAKTMRRRGISVERRYKRLKDLIIGASRAFNAEKTYYTVKRSAIIAHEEVDEQALITKALEQLGASGGTSNELNGGDAPPGARNSRPTPRDPSLRGRGRVLPPLPVNEEGLARKRAREHDPRPCHSYFRP</sequence>
<dbReference type="EMBL" id="CM026424">
    <property type="protein sequence ID" value="KAG0579750.1"/>
    <property type="molecule type" value="Genomic_DNA"/>
</dbReference>
<dbReference type="EMBL" id="CM026424">
    <property type="protein sequence ID" value="KAG0579746.1"/>
    <property type="molecule type" value="Genomic_DNA"/>
</dbReference>
<dbReference type="Proteomes" id="UP000822688">
    <property type="component" value="Chromosome 4"/>
</dbReference>
<dbReference type="EMBL" id="CM026424">
    <property type="protein sequence ID" value="KAG0579743.1"/>
    <property type="molecule type" value="Genomic_DNA"/>
</dbReference>
<dbReference type="EMBL" id="CM026424">
    <property type="protein sequence ID" value="KAG0579747.1"/>
    <property type="molecule type" value="Genomic_DNA"/>
</dbReference>
<dbReference type="EMBL" id="CM026424">
    <property type="protein sequence ID" value="KAG0579745.1"/>
    <property type="molecule type" value="Genomic_DNA"/>
</dbReference>
<organism evidence="2 3">
    <name type="scientific">Ceratodon purpureus</name>
    <name type="common">Fire moss</name>
    <name type="synonym">Dicranum purpureum</name>
    <dbReference type="NCBI Taxonomy" id="3225"/>
    <lineage>
        <taxon>Eukaryota</taxon>
        <taxon>Viridiplantae</taxon>
        <taxon>Streptophyta</taxon>
        <taxon>Embryophyta</taxon>
        <taxon>Bryophyta</taxon>
        <taxon>Bryophytina</taxon>
        <taxon>Bryopsida</taxon>
        <taxon>Dicranidae</taxon>
        <taxon>Pseudoditrichales</taxon>
        <taxon>Ditrichaceae</taxon>
        <taxon>Ceratodon</taxon>
    </lineage>
</organism>
<protein>
    <submittedName>
        <fullName evidence="2">Uncharacterized protein</fullName>
    </submittedName>
</protein>
<name>A0A8T0I9R9_CERPU</name>
<reference evidence="2" key="1">
    <citation type="submission" date="2020-06" db="EMBL/GenBank/DDBJ databases">
        <title>WGS assembly of Ceratodon purpureus strain R40.</title>
        <authorList>
            <person name="Carey S.B."/>
            <person name="Jenkins J."/>
            <person name="Shu S."/>
            <person name="Lovell J.T."/>
            <person name="Sreedasyam A."/>
            <person name="Maumus F."/>
            <person name="Tiley G.P."/>
            <person name="Fernandez-Pozo N."/>
            <person name="Barry K."/>
            <person name="Chen C."/>
            <person name="Wang M."/>
            <person name="Lipzen A."/>
            <person name="Daum C."/>
            <person name="Saski C.A."/>
            <person name="Payton A.C."/>
            <person name="Mcbreen J.C."/>
            <person name="Conrad R.E."/>
            <person name="Kollar L.M."/>
            <person name="Olsson S."/>
            <person name="Huttunen S."/>
            <person name="Landis J.B."/>
            <person name="Wickett N.J."/>
            <person name="Johnson M.G."/>
            <person name="Rensing S.A."/>
            <person name="Grimwood J."/>
            <person name="Schmutz J."/>
            <person name="Mcdaniel S.F."/>
        </authorList>
    </citation>
    <scope>NUCLEOTIDE SEQUENCE</scope>
    <source>
        <strain evidence="2">R40</strain>
    </source>
</reference>
<proteinExistence type="predicted"/>
<evidence type="ECO:0000313" key="2">
    <source>
        <dbReference type="EMBL" id="KAG0579745.1"/>
    </source>
</evidence>
<keyword evidence="3" id="KW-1185">Reference proteome</keyword>
<feature type="region of interest" description="Disordered" evidence="1">
    <location>
        <begin position="133"/>
        <end position="197"/>
    </location>
</feature>
<dbReference type="AlphaFoldDB" id="A0A8T0I9R9"/>
<dbReference type="EMBL" id="CM026424">
    <property type="protein sequence ID" value="KAG0579748.1"/>
    <property type="molecule type" value="Genomic_DNA"/>
</dbReference>
<accession>A0A8T0I9R9</accession>
<evidence type="ECO:0000313" key="3">
    <source>
        <dbReference type="Proteomes" id="UP000822688"/>
    </source>
</evidence>
<gene>
    <name evidence="2" type="ORF">KC19_4G120500</name>
</gene>
<comment type="caution">
    <text evidence="2">The sequence shown here is derived from an EMBL/GenBank/DDBJ whole genome shotgun (WGS) entry which is preliminary data.</text>
</comment>
<dbReference type="EMBL" id="CM026424">
    <property type="protein sequence ID" value="KAG0579744.1"/>
    <property type="molecule type" value="Genomic_DNA"/>
</dbReference>